<dbReference type="GO" id="GO:0016887">
    <property type="term" value="F:ATP hydrolysis activity"/>
    <property type="evidence" value="ECO:0007669"/>
    <property type="project" value="InterPro"/>
</dbReference>
<dbReference type="InterPro" id="IPR000642">
    <property type="entry name" value="Peptidase_M41"/>
</dbReference>
<evidence type="ECO:0000259" key="2">
    <source>
        <dbReference type="SMART" id="SM00382"/>
    </source>
</evidence>
<dbReference type="Pfam" id="PF01434">
    <property type="entry name" value="Peptidase_M41"/>
    <property type="match status" value="1"/>
</dbReference>
<dbReference type="Proteomes" id="UP000574761">
    <property type="component" value="Unassembled WGS sequence"/>
</dbReference>
<dbReference type="GO" id="GO:0004176">
    <property type="term" value="F:ATP-dependent peptidase activity"/>
    <property type="evidence" value="ECO:0007669"/>
    <property type="project" value="InterPro"/>
</dbReference>
<dbReference type="InterPro" id="IPR037219">
    <property type="entry name" value="Peptidase_M41-like"/>
</dbReference>
<dbReference type="GO" id="GO:0005886">
    <property type="term" value="C:plasma membrane"/>
    <property type="evidence" value="ECO:0007669"/>
    <property type="project" value="TreeGrafter"/>
</dbReference>
<dbReference type="CDD" id="cd19481">
    <property type="entry name" value="RecA-like_protease"/>
    <property type="match status" value="1"/>
</dbReference>
<feature type="domain" description="AAA+ ATPase" evidence="2">
    <location>
        <begin position="162"/>
        <end position="301"/>
    </location>
</feature>
<dbReference type="InterPro" id="IPR027417">
    <property type="entry name" value="P-loop_NTPase"/>
</dbReference>
<dbReference type="GO" id="GO:0005524">
    <property type="term" value="F:ATP binding"/>
    <property type="evidence" value="ECO:0007669"/>
    <property type="project" value="UniProtKB-KW"/>
</dbReference>
<gene>
    <name evidence="3" type="ORF">GGQ64_003843</name>
</gene>
<dbReference type="PROSITE" id="PS00674">
    <property type="entry name" value="AAA"/>
    <property type="match status" value="1"/>
</dbReference>
<dbReference type="InterPro" id="IPR003593">
    <property type="entry name" value="AAA+_ATPase"/>
</dbReference>
<dbReference type="InterPro" id="IPR003960">
    <property type="entry name" value="ATPase_AAA_CS"/>
</dbReference>
<accession>A0A7W6D8F4</accession>
<dbReference type="GO" id="GO:0004222">
    <property type="term" value="F:metalloendopeptidase activity"/>
    <property type="evidence" value="ECO:0007669"/>
    <property type="project" value="InterPro"/>
</dbReference>
<reference evidence="3 4" key="1">
    <citation type="submission" date="2020-08" db="EMBL/GenBank/DDBJ databases">
        <title>Genomic Encyclopedia of Type Strains, Phase IV (KMG-IV): sequencing the most valuable type-strain genomes for metagenomic binning, comparative biology and taxonomic classification.</title>
        <authorList>
            <person name="Goeker M."/>
        </authorList>
    </citation>
    <scope>NUCLEOTIDE SEQUENCE [LARGE SCALE GENOMIC DNA]</scope>
    <source>
        <strain evidence="3 4">DSM 100211</strain>
    </source>
</reference>
<dbReference type="RefSeq" id="WP_183806875.1">
    <property type="nucleotide sequence ID" value="NZ_JACIEE010000008.1"/>
</dbReference>
<dbReference type="SMART" id="SM00382">
    <property type="entry name" value="AAA"/>
    <property type="match status" value="1"/>
</dbReference>
<comment type="similarity">
    <text evidence="1">Belongs to the AAA ATPase family.</text>
</comment>
<dbReference type="SUPFAM" id="SSF52540">
    <property type="entry name" value="P-loop containing nucleoside triphosphate hydrolases"/>
    <property type="match status" value="1"/>
</dbReference>
<evidence type="ECO:0000313" key="4">
    <source>
        <dbReference type="Proteomes" id="UP000574761"/>
    </source>
</evidence>
<dbReference type="GO" id="GO:0006508">
    <property type="term" value="P:proteolysis"/>
    <property type="evidence" value="ECO:0007669"/>
    <property type="project" value="UniProtKB-KW"/>
</dbReference>
<dbReference type="Gene3D" id="3.40.50.300">
    <property type="entry name" value="P-loop containing nucleotide triphosphate hydrolases"/>
    <property type="match status" value="1"/>
</dbReference>
<dbReference type="GO" id="GO:0030163">
    <property type="term" value="P:protein catabolic process"/>
    <property type="evidence" value="ECO:0007669"/>
    <property type="project" value="TreeGrafter"/>
</dbReference>
<evidence type="ECO:0000313" key="3">
    <source>
        <dbReference type="EMBL" id="MBB3978608.1"/>
    </source>
</evidence>
<dbReference type="Gene3D" id="1.20.58.760">
    <property type="entry name" value="Peptidase M41"/>
    <property type="match status" value="1"/>
</dbReference>
<keyword evidence="3" id="KW-0645">Protease</keyword>
<proteinExistence type="inferred from homology"/>
<dbReference type="EMBL" id="JACIEE010000008">
    <property type="protein sequence ID" value="MBB3978608.1"/>
    <property type="molecule type" value="Genomic_DNA"/>
</dbReference>
<dbReference type="PANTHER" id="PTHR23076:SF97">
    <property type="entry name" value="ATP-DEPENDENT ZINC METALLOPROTEASE YME1L1"/>
    <property type="match status" value="1"/>
</dbReference>
<protein>
    <submittedName>
        <fullName evidence="3">ATP-dependent Zn protease</fullName>
    </submittedName>
</protein>
<dbReference type="SUPFAM" id="SSF140990">
    <property type="entry name" value="FtsH protease domain-like"/>
    <property type="match status" value="1"/>
</dbReference>
<dbReference type="InterPro" id="IPR003959">
    <property type="entry name" value="ATPase_AAA_core"/>
</dbReference>
<evidence type="ECO:0000256" key="1">
    <source>
        <dbReference type="RuleBase" id="RU003651"/>
    </source>
</evidence>
<keyword evidence="4" id="KW-1185">Reference proteome</keyword>
<dbReference type="Pfam" id="PF00004">
    <property type="entry name" value="AAA"/>
    <property type="match status" value="1"/>
</dbReference>
<dbReference type="PANTHER" id="PTHR23076">
    <property type="entry name" value="METALLOPROTEASE M41 FTSH"/>
    <property type="match status" value="1"/>
</dbReference>
<sequence length="575" mass="62874">MDFANSFDVISIDTVEDAASQLGKLRYCERAIVLLKHKDLVTDELIAASDVVVAIPPPTGADFMIAAWRMGFGRISREDAAFLATQDLGRVSLAFRIGRSANAVIGRLRRLNTPGEQSASTPETAGPRLEELSGYGEAMVWGMDLAQDLADWKTGKLDWSAIDRGVLISGQPGSGKTQFASALAQSCGAAFVATSAAQWQSHGHLGDMLKAMRRSFNEARKESPTILFIDEFDSIGDRASASGDNASYQRQVINALLECVDGAQELEGVVVVGATNFPELIDPALLRPGRLERQFEIKMPDAVTRADIFRFHLGIDLLDADLGEPAKWSEGWSGADIAKCVRSARRVARRGKRPLTMADLMAAMPERNPIPLDVLKMVAVHEAGHAIVGVMVEADRLQSVTISETVSSAIRTQSLGGTLFEERLFERRTSTFFDNKIAVLLAGMAAERLVFGEHTNGSGGHMESDLVRATELATMMEVKWGFGSMISSQAAERTGELERLRDVRPRLAQDVEARLKAQYKRVEKMLSERIGVLRKVSDALVRQQSLTGDEVRQIVFGSHRSIKKLAIDLSNDVFN</sequence>
<keyword evidence="1" id="KW-0067">ATP-binding</keyword>
<dbReference type="AlphaFoldDB" id="A0A7W6D8F4"/>
<name>A0A7W6D8F4_9HYPH</name>
<organism evidence="3 4">
    <name type="scientific">Mycoplana azooxidifex</name>
    <dbReference type="NCBI Taxonomy" id="1636188"/>
    <lineage>
        <taxon>Bacteria</taxon>
        <taxon>Pseudomonadati</taxon>
        <taxon>Pseudomonadota</taxon>
        <taxon>Alphaproteobacteria</taxon>
        <taxon>Hyphomicrobiales</taxon>
        <taxon>Rhizobiaceae</taxon>
        <taxon>Mycoplana</taxon>
    </lineage>
</organism>
<dbReference type="Gene3D" id="1.10.8.60">
    <property type="match status" value="1"/>
</dbReference>
<comment type="caution">
    <text evidence="3">The sequence shown here is derived from an EMBL/GenBank/DDBJ whole genome shotgun (WGS) entry which is preliminary data.</text>
</comment>
<keyword evidence="3" id="KW-0378">Hydrolase</keyword>
<keyword evidence="1" id="KW-0547">Nucleotide-binding</keyword>